<name>A0A915I7U8_ROMCU</name>
<organism evidence="1 2">
    <name type="scientific">Romanomermis culicivorax</name>
    <name type="common">Nematode worm</name>
    <dbReference type="NCBI Taxonomy" id="13658"/>
    <lineage>
        <taxon>Eukaryota</taxon>
        <taxon>Metazoa</taxon>
        <taxon>Ecdysozoa</taxon>
        <taxon>Nematoda</taxon>
        <taxon>Enoplea</taxon>
        <taxon>Dorylaimia</taxon>
        <taxon>Mermithida</taxon>
        <taxon>Mermithoidea</taxon>
        <taxon>Mermithidae</taxon>
        <taxon>Romanomermis</taxon>
    </lineage>
</organism>
<evidence type="ECO:0000313" key="2">
    <source>
        <dbReference type="WBParaSite" id="nRc.2.0.1.t09837-RA"/>
    </source>
</evidence>
<proteinExistence type="predicted"/>
<keyword evidence="1" id="KW-1185">Reference proteome</keyword>
<protein>
    <submittedName>
        <fullName evidence="2">Uncharacterized protein</fullName>
    </submittedName>
</protein>
<reference evidence="2" key="1">
    <citation type="submission" date="2022-11" db="UniProtKB">
        <authorList>
            <consortium name="WormBaseParasite"/>
        </authorList>
    </citation>
    <scope>IDENTIFICATION</scope>
</reference>
<sequence length="130" mass="13959">MTSPDNTNGDCNVEHIPKDATIMDVALASTIIKNTYTIYLNYDYAPPWEQHTHYNATLAPYVTTPTDSSHTSSQSSEVPLALLALPSTSASTMASNLDMRANSQPTSTANMVMPSKEIATATPIVSPIII</sequence>
<dbReference type="WBParaSite" id="nRc.2.0.1.t09837-RA">
    <property type="protein sequence ID" value="nRc.2.0.1.t09837-RA"/>
    <property type="gene ID" value="nRc.2.0.1.g09837"/>
</dbReference>
<accession>A0A915I7U8</accession>
<dbReference type="AlphaFoldDB" id="A0A915I7U8"/>
<dbReference type="Proteomes" id="UP000887565">
    <property type="component" value="Unplaced"/>
</dbReference>
<evidence type="ECO:0000313" key="1">
    <source>
        <dbReference type="Proteomes" id="UP000887565"/>
    </source>
</evidence>